<accession>D1CF73</accession>
<dbReference type="PROSITE" id="PS51274">
    <property type="entry name" value="GATASE_COBBQ"/>
    <property type="match status" value="1"/>
</dbReference>
<comment type="catalytic activity">
    <reaction evidence="8 10">
        <text>5-[(5-phospho-1-deoxy-D-ribulos-1-ylimino)methylamino]-1-(5-phospho-beta-D-ribosyl)imidazole-4-carboxamide + L-glutamine = D-erythro-1-(imidazol-4-yl)glycerol 3-phosphate + 5-amino-1-(5-phospho-beta-D-ribosyl)imidazole-4-carboxamide + L-glutamate + H(+)</text>
        <dbReference type="Rhea" id="RHEA:24793"/>
        <dbReference type="ChEBI" id="CHEBI:15378"/>
        <dbReference type="ChEBI" id="CHEBI:29985"/>
        <dbReference type="ChEBI" id="CHEBI:58278"/>
        <dbReference type="ChEBI" id="CHEBI:58359"/>
        <dbReference type="ChEBI" id="CHEBI:58475"/>
        <dbReference type="ChEBI" id="CHEBI:58525"/>
        <dbReference type="EC" id="4.3.2.10"/>
    </reaction>
</comment>
<dbReference type="Gene3D" id="3.40.50.880">
    <property type="match status" value="1"/>
</dbReference>
<comment type="subcellular location">
    <subcellularLocation>
        <location evidence="10">Cytoplasm</location>
    </subcellularLocation>
</comment>
<dbReference type="GO" id="GO:0016829">
    <property type="term" value="F:lyase activity"/>
    <property type="evidence" value="ECO:0007669"/>
    <property type="project" value="UniProtKB-KW"/>
</dbReference>
<keyword evidence="5 10" id="KW-0315">Glutamine amidotransferase</keyword>
<keyword evidence="13" id="KW-0808">Transferase</keyword>
<evidence type="ECO:0000256" key="7">
    <source>
        <dbReference type="ARBA" id="ARBA00023239"/>
    </source>
</evidence>
<dbReference type="HOGENOM" id="CLU_071837_2_2_0"/>
<name>D1CF73_THET1</name>
<comment type="subunit">
    <text evidence="2 10">Heterodimer of HisH and HisF.</text>
</comment>
<dbReference type="EC" id="3.5.1.2" evidence="10"/>
<evidence type="ECO:0000256" key="8">
    <source>
        <dbReference type="ARBA" id="ARBA00047838"/>
    </source>
</evidence>
<dbReference type="UniPathway" id="UPA00031">
    <property type="reaction ID" value="UER00010"/>
</dbReference>
<dbReference type="Pfam" id="PF00117">
    <property type="entry name" value="GATase"/>
    <property type="match status" value="1"/>
</dbReference>
<dbReference type="PIRSF" id="PIRSF000495">
    <property type="entry name" value="Amidotransf_hisH"/>
    <property type="match status" value="1"/>
</dbReference>
<dbReference type="Proteomes" id="UP000000323">
    <property type="component" value="Chromosome 1"/>
</dbReference>
<dbReference type="GO" id="GO:0004359">
    <property type="term" value="F:glutaminase activity"/>
    <property type="evidence" value="ECO:0007669"/>
    <property type="project" value="UniProtKB-EC"/>
</dbReference>
<dbReference type="CDD" id="cd01748">
    <property type="entry name" value="GATase1_IGP_Synthase"/>
    <property type="match status" value="1"/>
</dbReference>
<evidence type="ECO:0000256" key="6">
    <source>
        <dbReference type="ARBA" id="ARBA00023102"/>
    </source>
</evidence>
<dbReference type="STRING" id="525904.Tter_0662"/>
<comment type="catalytic activity">
    <reaction evidence="9 10">
        <text>L-glutamine + H2O = L-glutamate + NH4(+)</text>
        <dbReference type="Rhea" id="RHEA:15889"/>
        <dbReference type="ChEBI" id="CHEBI:15377"/>
        <dbReference type="ChEBI" id="CHEBI:28938"/>
        <dbReference type="ChEBI" id="CHEBI:29985"/>
        <dbReference type="ChEBI" id="CHEBI:58359"/>
        <dbReference type="EC" id="3.5.1.2"/>
    </reaction>
</comment>
<dbReference type="GO" id="GO:0000105">
    <property type="term" value="P:L-histidine biosynthetic process"/>
    <property type="evidence" value="ECO:0007669"/>
    <property type="project" value="UniProtKB-UniRule"/>
</dbReference>
<dbReference type="PANTHER" id="PTHR42701:SF1">
    <property type="entry name" value="IMIDAZOLE GLYCEROL PHOSPHATE SYNTHASE SUBUNIT HISH"/>
    <property type="match status" value="1"/>
</dbReference>
<dbReference type="PANTHER" id="PTHR42701">
    <property type="entry name" value="IMIDAZOLE GLYCEROL PHOSPHATE SYNTHASE SUBUNIT HISH"/>
    <property type="match status" value="1"/>
</dbReference>
<evidence type="ECO:0000256" key="1">
    <source>
        <dbReference type="ARBA" id="ARBA00005091"/>
    </source>
</evidence>
<keyword evidence="3 10" id="KW-0028">Amino-acid biosynthesis</keyword>
<dbReference type="SUPFAM" id="SSF52317">
    <property type="entry name" value="Class I glutamine amidotransferase-like"/>
    <property type="match status" value="1"/>
</dbReference>
<feature type="active site" evidence="10 11">
    <location>
        <position position="187"/>
    </location>
</feature>
<organism evidence="13 14">
    <name type="scientific">Thermobaculum terrenum (strain ATCC BAA-798 / CCMEE 7001 / YNP1)</name>
    <dbReference type="NCBI Taxonomy" id="525904"/>
    <lineage>
        <taxon>Bacteria</taxon>
        <taxon>Bacillati</taxon>
        <taxon>Chloroflexota</taxon>
        <taxon>Chloroflexia</taxon>
        <taxon>Candidatus Thermobaculales</taxon>
        <taxon>Candidatus Thermobaculaceae</taxon>
        <taxon>Thermobaculum</taxon>
    </lineage>
</organism>
<dbReference type="OrthoDB" id="9807137at2"/>
<proteinExistence type="inferred from homology"/>
<dbReference type="RefSeq" id="WP_012874614.1">
    <property type="nucleotide sequence ID" value="NC_013525.1"/>
</dbReference>
<dbReference type="AlphaFoldDB" id="D1CF73"/>
<dbReference type="EMBL" id="CP001825">
    <property type="protein sequence ID" value="ACZ41579.1"/>
    <property type="molecule type" value="Genomic_DNA"/>
</dbReference>
<keyword evidence="4 10" id="KW-0378">Hydrolase</keyword>
<comment type="pathway">
    <text evidence="1 10">Amino-acid biosynthesis; L-histidine biosynthesis; L-histidine from 5-phospho-alpha-D-ribose 1-diphosphate: step 5/9.</text>
</comment>
<evidence type="ECO:0000256" key="3">
    <source>
        <dbReference type="ARBA" id="ARBA00022605"/>
    </source>
</evidence>
<dbReference type="GO" id="GO:0005737">
    <property type="term" value="C:cytoplasm"/>
    <property type="evidence" value="ECO:0007669"/>
    <property type="project" value="UniProtKB-SubCell"/>
</dbReference>
<evidence type="ECO:0000256" key="9">
    <source>
        <dbReference type="ARBA" id="ARBA00049534"/>
    </source>
</evidence>
<keyword evidence="10" id="KW-0963">Cytoplasm</keyword>
<gene>
    <name evidence="10" type="primary">hisH</name>
    <name evidence="13" type="ordered locus">Tter_0662</name>
</gene>
<keyword evidence="7 10" id="KW-0456">Lyase</keyword>
<evidence type="ECO:0000313" key="13">
    <source>
        <dbReference type="EMBL" id="ACZ41579.1"/>
    </source>
</evidence>
<sequence length="213" mass="23102">MKDSSPLIAIVDYGAGNLHSVTRAVEKAGGTPLITDVPEDLAKADGIILPGVGSAKSAMDFLVEKHIDQEILNQVDRGKPLFGICLGMQLLFGENEEGPTKGLSILPGRVALLRGRTKVPHMGWNSLNIIRQNPLLEGVEEGSYVYFVHSYHVVVDQEPDIVVSTTDYEGAIVSTVARGNVLGTQFHPEKSGDIGIHMYENFMRIVRGEVPIT</sequence>
<feature type="active site" description="Nucleophile" evidence="10 11">
    <location>
        <position position="85"/>
    </location>
</feature>
<dbReference type="InterPro" id="IPR017926">
    <property type="entry name" value="GATASE"/>
</dbReference>
<dbReference type="NCBIfam" id="TIGR01855">
    <property type="entry name" value="IMP_synth_hisH"/>
    <property type="match status" value="1"/>
</dbReference>
<evidence type="ECO:0000256" key="11">
    <source>
        <dbReference type="PIRSR" id="PIRSR000495-1"/>
    </source>
</evidence>
<dbReference type="KEGG" id="ttr:Tter_0662"/>
<dbReference type="InterPro" id="IPR029062">
    <property type="entry name" value="Class_I_gatase-like"/>
</dbReference>
<reference evidence="14" key="1">
    <citation type="journal article" date="2010" name="Stand. Genomic Sci.">
        <title>Complete genome sequence of 'Thermobaculum terrenum' type strain (YNP1).</title>
        <authorList>
            <person name="Kiss H."/>
            <person name="Cleland D."/>
            <person name="Lapidus A."/>
            <person name="Lucas S."/>
            <person name="Glavina Del Rio T."/>
            <person name="Nolan M."/>
            <person name="Tice H."/>
            <person name="Han C."/>
            <person name="Goodwin L."/>
            <person name="Pitluck S."/>
            <person name="Liolios K."/>
            <person name="Ivanova N."/>
            <person name="Mavromatis K."/>
            <person name="Ovchinnikova G."/>
            <person name="Pati A."/>
            <person name="Chen A."/>
            <person name="Palaniappan K."/>
            <person name="Land M."/>
            <person name="Hauser L."/>
            <person name="Chang Y."/>
            <person name="Jeffries C."/>
            <person name="Lu M."/>
            <person name="Brettin T."/>
            <person name="Detter J."/>
            <person name="Goker M."/>
            <person name="Tindall B."/>
            <person name="Beck B."/>
            <person name="McDermott T."/>
            <person name="Woyke T."/>
            <person name="Bristow J."/>
            <person name="Eisen J."/>
            <person name="Markowitz V."/>
            <person name="Hugenholtz P."/>
            <person name="Kyrpides N."/>
            <person name="Klenk H."/>
            <person name="Cheng J."/>
        </authorList>
    </citation>
    <scope>NUCLEOTIDE SEQUENCE [LARGE SCALE GENOMIC DNA]</scope>
    <source>
        <strain evidence="14">ATCC BAA-798 / YNP1</strain>
    </source>
</reference>
<dbReference type="eggNOG" id="COG0118">
    <property type="taxonomic scope" value="Bacteria"/>
</dbReference>
<dbReference type="GO" id="GO:0000107">
    <property type="term" value="F:imidazoleglycerol-phosphate synthase activity"/>
    <property type="evidence" value="ECO:0007669"/>
    <property type="project" value="UniProtKB-UniRule"/>
</dbReference>
<feature type="domain" description="Glutamine amidotransferase" evidence="12">
    <location>
        <begin position="10"/>
        <end position="203"/>
    </location>
</feature>
<evidence type="ECO:0000259" key="12">
    <source>
        <dbReference type="Pfam" id="PF00117"/>
    </source>
</evidence>
<evidence type="ECO:0000256" key="5">
    <source>
        <dbReference type="ARBA" id="ARBA00022962"/>
    </source>
</evidence>
<keyword evidence="14" id="KW-1185">Reference proteome</keyword>
<evidence type="ECO:0000313" key="14">
    <source>
        <dbReference type="Proteomes" id="UP000000323"/>
    </source>
</evidence>
<evidence type="ECO:0000256" key="2">
    <source>
        <dbReference type="ARBA" id="ARBA00011152"/>
    </source>
</evidence>
<protein>
    <recommendedName>
        <fullName evidence="10">Imidazole glycerol phosphate synthase subunit HisH</fullName>
        <ecNumber evidence="10">4.3.2.10</ecNumber>
    </recommendedName>
    <alternativeName>
        <fullName evidence="10">IGP synthase glutaminase subunit</fullName>
        <ecNumber evidence="10">3.5.1.2</ecNumber>
    </alternativeName>
    <alternativeName>
        <fullName evidence="10">IGP synthase subunit HisH</fullName>
    </alternativeName>
    <alternativeName>
        <fullName evidence="10">ImGP synthase subunit HisH</fullName>
        <shortName evidence="10">IGPS subunit HisH</shortName>
    </alternativeName>
</protein>
<evidence type="ECO:0000256" key="10">
    <source>
        <dbReference type="HAMAP-Rule" id="MF_00278"/>
    </source>
</evidence>
<keyword evidence="6 10" id="KW-0368">Histidine biosynthesis</keyword>
<dbReference type="InterPro" id="IPR010139">
    <property type="entry name" value="Imidazole-glycPsynth_HisH"/>
</dbReference>
<comment type="function">
    <text evidence="10">IGPS catalyzes the conversion of PRFAR and glutamine to IGP, AICAR and glutamate. The HisH subunit catalyzes the hydrolysis of glutamine to glutamate and ammonia as part of the synthesis of IGP and AICAR. The resulting ammonia molecule is channeled to the active site of HisF.</text>
</comment>
<dbReference type="PROSITE" id="PS51273">
    <property type="entry name" value="GATASE_TYPE_1"/>
    <property type="match status" value="1"/>
</dbReference>
<dbReference type="EC" id="4.3.2.10" evidence="10"/>
<evidence type="ECO:0000256" key="4">
    <source>
        <dbReference type="ARBA" id="ARBA00022801"/>
    </source>
</evidence>
<dbReference type="HAMAP" id="MF_00278">
    <property type="entry name" value="HisH"/>
    <property type="match status" value="1"/>
</dbReference>
<feature type="active site" evidence="10 11">
    <location>
        <position position="189"/>
    </location>
</feature>